<evidence type="ECO:0000259" key="7">
    <source>
        <dbReference type="Pfam" id="PF13860"/>
    </source>
</evidence>
<dbReference type="Gene3D" id="2.60.40.4070">
    <property type="match status" value="1"/>
</dbReference>
<feature type="compositionally biased region" description="Polar residues" evidence="6">
    <location>
        <begin position="1"/>
        <end position="11"/>
    </location>
</feature>
<keyword evidence="3 5" id="KW-1005">Bacterial flagellum biogenesis</keyword>
<evidence type="ECO:0000256" key="1">
    <source>
        <dbReference type="ARBA" id="ARBA00010577"/>
    </source>
</evidence>
<keyword evidence="8" id="KW-0282">Flagellum</keyword>
<name>A0ABV7GM49_9RHOB</name>
<protein>
    <recommendedName>
        <fullName evidence="2 5">Basal-body rod modification protein FlgD</fullName>
    </recommendedName>
</protein>
<dbReference type="InterPro" id="IPR005648">
    <property type="entry name" value="FlgD"/>
</dbReference>
<evidence type="ECO:0000256" key="2">
    <source>
        <dbReference type="ARBA" id="ARBA00016013"/>
    </source>
</evidence>
<keyword evidence="9" id="KW-1185">Reference proteome</keyword>
<dbReference type="Gene3D" id="2.30.30.910">
    <property type="match status" value="1"/>
</dbReference>
<dbReference type="Pfam" id="PF03963">
    <property type="entry name" value="FlgD"/>
    <property type="match status" value="1"/>
</dbReference>
<dbReference type="Proteomes" id="UP001595632">
    <property type="component" value="Unassembled WGS sequence"/>
</dbReference>
<keyword evidence="8" id="KW-0969">Cilium</keyword>
<reference evidence="9" key="1">
    <citation type="journal article" date="2019" name="Int. J. Syst. Evol. Microbiol.">
        <title>The Global Catalogue of Microorganisms (GCM) 10K type strain sequencing project: providing services to taxonomists for standard genome sequencing and annotation.</title>
        <authorList>
            <consortium name="The Broad Institute Genomics Platform"/>
            <consortium name="The Broad Institute Genome Sequencing Center for Infectious Disease"/>
            <person name="Wu L."/>
            <person name="Ma J."/>
        </authorList>
    </citation>
    <scope>NUCLEOTIDE SEQUENCE [LARGE SCALE GENOMIC DNA]</scope>
    <source>
        <strain evidence="9">KCTC 52366</strain>
    </source>
</reference>
<evidence type="ECO:0000256" key="6">
    <source>
        <dbReference type="SAM" id="MobiDB-lite"/>
    </source>
</evidence>
<feature type="domain" description="FlgD/Vpr Ig-like" evidence="7">
    <location>
        <begin position="110"/>
        <end position="178"/>
    </location>
</feature>
<organism evidence="8 9">
    <name type="scientific">Psychromarinibacter halotolerans</name>
    <dbReference type="NCBI Taxonomy" id="1775175"/>
    <lineage>
        <taxon>Bacteria</taxon>
        <taxon>Pseudomonadati</taxon>
        <taxon>Pseudomonadota</taxon>
        <taxon>Alphaproteobacteria</taxon>
        <taxon>Rhodobacterales</taxon>
        <taxon>Paracoccaceae</taxon>
        <taxon>Psychromarinibacter</taxon>
    </lineage>
</organism>
<proteinExistence type="inferred from homology"/>
<evidence type="ECO:0000256" key="4">
    <source>
        <dbReference type="ARBA" id="ARBA00024746"/>
    </source>
</evidence>
<feature type="region of interest" description="Disordered" evidence="6">
    <location>
        <begin position="1"/>
        <end position="28"/>
    </location>
</feature>
<keyword evidence="8" id="KW-0966">Cell projection</keyword>
<comment type="caution">
    <text evidence="8">The sequence shown here is derived from an EMBL/GenBank/DDBJ whole genome shotgun (WGS) entry which is preliminary data.</text>
</comment>
<sequence>MEITQTQTSPVAATLSGDPTPERTSDEPTIASDFETFLKMLTVQMENQDPLNPVKAEDFAVQLATFSGVEQAVYTNKLLGQLQSQMGLSGIGPYADWIGKDARAPVDAYFDGSAINIATEPDPTATEAFLVVRDGNGIEVQRVAIPTDPRLVEWDGTTASGLPFPEGRYGFTVESWSEDGLEAVETAQVYTRVLEARGDADKTVLVTAGGIEVPVDEVTGLRQP</sequence>
<accession>A0ABV7GM49</accession>
<evidence type="ECO:0000256" key="5">
    <source>
        <dbReference type="RuleBase" id="RU362076"/>
    </source>
</evidence>
<dbReference type="RefSeq" id="WP_275632185.1">
    <property type="nucleotide sequence ID" value="NZ_JARGYD010000002.1"/>
</dbReference>
<evidence type="ECO:0000313" key="9">
    <source>
        <dbReference type="Proteomes" id="UP001595632"/>
    </source>
</evidence>
<evidence type="ECO:0000313" key="8">
    <source>
        <dbReference type="EMBL" id="MFC3141556.1"/>
    </source>
</evidence>
<dbReference type="Pfam" id="PF13860">
    <property type="entry name" value="FlgD_ig"/>
    <property type="match status" value="1"/>
</dbReference>
<comment type="function">
    <text evidence="4 5">Required for flagellar hook formation. May act as a scaffolding protein.</text>
</comment>
<gene>
    <name evidence="8" type="ORF">ACFOGP_02495</name>
</gene>
<evidence type="ECO:0000256" key="3">
    <source>
        <dbReference type="ARBA" id="ARBA00022795"/>
    </source>
</evidence>
<comment type="similarity">
    <text evidence="1 5">Belongs to the FlgD family.</text>
</comment>
<dbReference type="EMBL" id="JBHRTB010000010">
    <property type="protein sequence ID" value="MFC3141556.1"/>
    <property type="molecule type" value="Genomic_DNA"/>
</dbReference>
<dbReference type="InterPro" id="IPR025965">
    <property type="entry name" value="FlgD/Vpr_Ig-like"/>
</dbReference>